<protein>
    <submittedName>
        <fullName evidence="1">Uncharacterized protein</fullName>
    </submittedName>
</protein>
<reference evidence="1" key="1">
    <citation type="submission" date="2014-09" db="EMBL/GenBank/DDBJ databases">
        <authorList>
            <person name="Magalhaes I.L.F."/>
            <person name="Oliveira U."/>
            <person name="Santos F.R."/>
            <person name="Vidigal T.H.D.A."/>
            <person name="Brescovit A.D."/>
            <person name="Santos A.J."/>
        </authorList>
    </citation>
    <scope>NUCLEOTIDE SEQUENCE</scope>
    <source>
        <tissue evidence="1">Shoot tissue taken approximately 20 cm above the soil surface</tissue>
    </source>
</reference>
<organism evidence="1">
    <name type="scientific">Arundo donax</name>
    <name type="common">Giant reed</name>
    <name type="synonym">Donax arundinaceus</name>
    <dbReference type="NCBI Taxonomy" id="35708"/>
    <lineage>
        <taxon>Eukaryota</taxon>
        <taxon>Viridiplantae</taxon>
        <taxon>Streptophyta</taxon>
        <taxon>Embryophyta</taxon>
        <taxon>Tracheophyta</taxon>
        <taxon>Spermatophyta</taxon>
        <taxon>Magnoliopsida</taxon>
        <taxon>Liliopsida</taxon>
        <taxon>Poales</taxon>
        <taxon>Poaceae</taxon>
        <taxon>PACMAD clade</taxon>
        <taxon>Arundinoideae</taxon>
        <taxon>Arundineae</taxon>
        <taxon>Arundo</taxon>
    </lineage>
</organism>
<accession>A0A0A9EVP6</accession>
<dbReference type="EMBL" id="GBRH01197808">
    <property type="protein sequence ID" value="JAE00088.1"/>
    <property type="molecule type" value="Transcribed_RNA"/>
</dbReference>
<proteinExistence type="predicted"/>
<dbReference type="AlphaFoldDB" id="A0A0A9EVP6"/>
<evidence type="ECO:0000313" key="1">
    <source>
        <dbReference type="EMBL" id="JAE00088.1"/>
    </source>
</evidence>
<name>A0A0A9EVP6_ARUDO</name>
<reference evidence="1" key="2">
    <citation type="journal article" date="2015" name="Data Brief">
        <title>Shoot transcriptome of the giant reed, Arundo donax.</title>
        <authorList>
            <person name="Barrero R.A."/>
            <person name="Guerrero F.D."/>
            <person name="Moolhuijzen P."/>
            <person name="Goolsby J.A."/>
            <person name="Tidwell J."/>
            <person name="Bellgard S.E."/>
            <person name="Bellgard M.I."/>
        </authorList>
    </citation>
    <scope>NUCLEOTIDE SEQUENCE</scope>
    <source>
        <tissue evidence="1">Shoot tissue taken approximately 20 cm above the soil surface</tissue>
    </source>
</reference>
<sequence>MYQYWMKYTKMNGCVRVKRMMSFPVNKSLK</sequence>